<dbReference type="GO" id="GO:0005886">
    <property type="term" value="C:plasma membrane"/>
    <property type="evidence" value="ECO:0007669"/>
    <property type="project" value="UniProtKB-SubCell"/>
</dbReference>
<evidence type="ECO:0000256" key="6">
    <source>
        <dbReference type="ARBA" id="ARBA00023136"/>
    </source>
</evidence>
<dbReference type="InterPro" id="IPR011701">
    <property type="entry name" value="MFS"/>
</dbReference>
<evidence type="ECO:0000313" key="10">
    <source>
        <dbReference type="EMBL" id="PZQ79502.1"/>
    </source>
</evidence>
<dbReference type="GO" id="GO:0022857">
    <property type="term" value="F:transmembrane transporter activity"/>
    <property type="evidence" value="ECO:0007669"/>
    <property type="project" value="InterPro"/>
</dbReference>
<dbReference type="PANTHER" id="PTHR42718:SF46">
    <property type="entry name" value="BLR6921 PROTEIN"/>
    <property type="match status" value="1"/>
</dbReference>
<dbReference type="InterPro" id="IPR036259">
    <property type="entry name" value="MFS_trans_sf"/>
</dbReference>
<evidence type="ECO:0000256" key="3">
    <source>
        <dbReference type="ARBA" id="ARBA00022475"/>
    </source>
</evidence>
<feature type="transmembrane region" description="Helical" evidence="8">
    <location>
        <begin position="182"/>
        <end position="202"/>
    </location>
</feature>
<feature type="transmembrane region" description="Helical" evidence="8">
    <location>
        <begin position="458"/>
        <end position="482"/>
    </location>
</feature>
<dbReference type="AlphaFoldDB" id="A0A2W5QQK9"/>
<comment type="subcellular location">
    <subcellularLocation>
        <location evidence="1">Cell membrane</location>
        <topology evidence="1">Multi-pass membrane protein</topology>
    </subcellularLocation>
</comment>
<feature type="transmembrane region" description="Helical" evidence="8">
    <location>
        <begin position="26"/>
        <end position="50"/>
    </location>
</feature>
<accession>A0A2W5QQK9</accession>
<dbReference type="Gene3D" id="1.20.1250.20">
    <property type="entry name" value="MFS general substrate transporter like domains"/>
    <property type="match status" value="1"/>
</dbReference>
<organism evidence="10 11">
    <name type="scientific">Ancylobacter novellus</name>
    <name type="common">Thiobacillus novellus</name>
    <dbReference type="NCBI Taxonomy" id="921"/>
    <lineage>
        <taxon>Bacteria</taxon>
        <taxon>Pseudomonadati</taxon>
        <taxon>Pseudomonadota</taxon>
        <taxon>Alphaproteobacteria</taxon>
        <taxon>Hyphomicrobiales</taxon>
        <taxon>Xanthobacteraceae</taxon>
        <taxon>Ancylobacter</taxon>
    </lineage>
</organism>
<dbReference type="CDD" id="cd17321">
    <property type="entry name" value="MFS_MMR_MDR_like"/>
    <property type="match status" value="1"/>
</dbReference>
<comment type="caution">
    <text evidence="10">The sequence shown here is derived from an EMBL/GenBank/DDBJ whole genome shotgun (WGS) entry which is preliminary data.</text>
</comment>
<dbReference type="EMBL" id="QFQD01000086">
    <property type="protein sequence ID" value="PZQ79502.1"/>
    <property type="molecule type" value="Genomic_DNA"/>
</dbReference>
<feature type="transmembrane region" description="Helical" evidence="8">
    <location>
        <begin position="119"/>
        <end position="141"/>
    </location>
</feature>
<dbReference type="Proteomes" id="UP000248887">
    <property type="component" value="Unassembled WGS sequence"/>
</dbReference>
<feature type="transmembrane region" description="Helical" evidence="8">
    <location>
        <begin position="318"/>
        <end position="335"/>
    </location>
</feature>
<feature type="transmembrane region" description="Helical" evidence="8">
    <location>
        <begin position="94"/>
        <end position="113"/>
    </location>
</feature>
<reference evidence="10 11" key="1">
    <citation type="submission" date="2017-08" db="EMBL/GenBank/DDBJ databases">
        <title>Infants hospitalized years apart are colonized by the same room-sourced microbial strains.</title>
        <authorList>
            <person name="Brooks B."/>
            <person name="Olm M.R."/>
            <person name="Firek B.A."/>
            <person name="Baker R."/>
            <person name="Thomas B.C."/>
            <person name="Morowitz M.J."/>
            <person name="Banfield J.F."/>
        </authorList>
    </citation>
    <scope>NUCLEOTIDE SEQUENCE [LARGE SCALE GENOMIC DNA]</scope>
    <source>
        <strain evidence="10">S2_005_001_R2_27</strain>
    </source>
</reference>
<evidence type="ECO:0000313" key="11">
    <source>
        <dbReference type="Proteomes" id="UP000248887"/>
    </source>
</evidence>
<keyword evidence="2" id="KW-0813">Transport</keyword>
<evidence type="ECO:0000256" key="4">
    <source>
        <dbReference type="ARBA" id="ARBA00022692"/>
    </source>
</evidence>
<evidence type="ECO:0000256" key="8">
    <source>
        <dbReference type="SAM" id="Phobius"/>
    </source>
</evidence>
<feature type="transmembrane region" description="Helical" evidence="8">
    <location>
        <begin position="282"/>
        <end position="306"/>
    </location>
</feature>
<evidence type="ECO:0000256" key="2">
    <source>
        <dbReference type="ARBA" id="ARBA00022448"/>
    </source>
</evidence>
<feature type="transmembrane region" description="Helical" evidence="8">
    <location>
        <begin position="420"/>
        <end position="438"/>
    </location>
</feature>
<evidence type="ECO:0000256" key="7">
    <source>
        <dbReference type="SAM" id="MobiDB-lite"/>
    </source>
</evidence>
<dbReference type="PRINTS" id="PR01036">
    <property type="entry name" value="TCRTETB"/>
</dbReference>
<gene>
    <name evidence="10" type="ORF">DI549_19950</name>
</gene>
<sequence length="521" mass="54341">MPSLIARLTTEPAPLRCIERQVWHPWLIVGLVSMGAFIGQLDATIVQLALPTLGRYFDAPLQHVSWIALSYLAAFVSFLPIFGRLCEMFGRKTLYLVGYLIFILATALCGLATSFEQLVVFRFLQGVGGSLLGANSISILVKTVSAEQRGRALGWFAAAQAVGMSAGPVLGGLILASLGWRSIFWLTAPVGAVAFVIGWLALPRSTGGQPERAFDWGGMLLIGPALVLIVAVLNHVSTSGLDSPATLGGLAIAAVLLALLAWRERAFHAPLIDPALFRNAAFCSAAAGVALGYAQLFGMFFLMSFAQGHGFGEPPGVAGLHLAIIPVAIGLTAPFSSTVKERLGGRWIGMAGMALSFFAVVLLFATLGRVENHRLFDGLAYALFGIGLGLYIAPNNQVAIAAVPPALAGPAGSLLNLMRALGTSLGVAGGATMLALNLDSPDGSAQAWFASSGAEMLAAVRHSLPLLGASVALAGLAAWYAARKVEERRARDESAGQGSEAERAPVLPGVRGAGKRARLPV</sequence>
<keyword evidence="4 8" id="KW-0812">Transmembrane</keyword>
<dbReference type="Pfam" id="PF07690">
    <property type="entry name" value="MFS_1"/>
    <property type="match status" value="1"/>
</dbReference>
<name>A0A2W5QQK9_ANCNO</name>
<feature type="transmembrane region" description="Helical" evidence="8">
    <location>
        <begin position="347"/>
        <end position="367"/>
    </location>
</feature>
<keyword evidence="3" id="KW-1003">Cell membrane</keyword>
<dbReference type="Gene3D" id="1.20.1720.10">
    <property type="entry name" value="Multidrug resistance protein D"/>
    <property type="match status" value="1"/>
</dbReference>
<evidence type="ECO:0000256" key="1">
    <source>
        <dbReference type="ARBA" id="ARBA00004651"/>
    </source>
</evidence>
<feature type="transmembrane region" description="Helical" evidence="8">
    <location>
        <begin position="245"/>
        <end position="262"/>
    </location>
</feature>
<protein>
    <recommendedName>
        <fullName evidence="9">Major facilitator superfamily (MFS) profile domain-containing protein</fullName>
    </recommendedName>
</protein>
<dbReference type="PANTHER" id="PTHR42718">
    <property type="entry name" value="MAJOR FACILITATOR SUPERFAMILY MULTIDRUG TRANSPORTER MFSC"/>
    <property type="match status" value="1"/>
</dbReference>
<evidence type="ECO:0000259" key="9">
    <source>
        <dbReference type="PROSITE" id="PS50850"/>
    </source>
</evidence>
<keyword evidence="5 8" id="KW-1133">Transmembrane helix</keyword>
<feature type="transmembrane region" description="Helical" evidence="8">
    <location>
        <begin position="379"/>
        <end position="408"/>
    </location>
</feature>
<feature type="region of interest" description="Disordered" evidence="7">
    <location>
        <begin position="489"/>
        <end position="521"/>
    </location>
</feature>
<proteinExistence type="predicted"/>
<feature type="transmembrane region" description="Helical" evidence="8">
    <location>
        <begin position="214"/>
        <end position="233"/>
    </location>
</feature>
<keyword evidence="6 8" id="KW-0472">Membrane</keyword>
<feature type="transmembrane region" description="Helical" evidence="8">
    <location>
        <begin position="153"/>
        <end position="176"/>
    </location>
</feature>
<feature type="transmembrane region" description="Helical" evidence="8">
    <location>
        <begin position="62"/>
        <end position="82"/>
    </location>
</feature>
<dbReference type="SUPFAM" id="SSF103473">
    <property type="entry name" value="MFS general substrate transporter"/>
    <property type="match status" value="1"/>
</dbReference>
<evidence type="ECO:0000256" key="5">
    <source>
        <dbReference type="ARBA" id="ARBA00022989"/>
    </source>
</evidence>
<feature type="domain" description="Major facilitator superfamily (MFS) profile" evidence="9">
    <location>
        <begin position="28"/>
        <end position="486"/>
    </location>
</feature>
<dbReference type="InterPro" id="IPR020846">
    <property type="entry name" value="MFS_dom"/>
</dbReference>
<dbReference type="PROSITE" id="PS50850">
    <property type="entry name" value="MFS"/>
    <property type="match status" value="1"/>
</dbReference>